<gene>
    <name evidence="1" type="ORF">RPERSI_LOCUS34726</name>
</gene>
<name>A0ACA9STH9_9GLOM</name>
<evidence type="ECO:0000313" key="1">
    <source>
        <dbReference type="EMBL" id="CAG8847641.1"/>
    </source>
</evidence>
<reference evidence="1" key="1">
    <citation type="submission" date="2021-06" db="EMBL/GenBank/DDBJ databases">
        <authorList>
            <person name="Kallberg Y."/>
            <person name="Tangrot J."/>
            <person name="Rosling A."/>
        </authorList>
    </citation>
    <scope>NUCLEOTIDE SEQUENCE</scope>
    <source>
        <strain evidence="1">MA461A</strain>
    </source>
</reference>
<feature type="non-terminal residue" evidence="1">
    <location>
        <position position="41"/>
    </location>
</feature>
<proteinExistence type="predicted"/>
<organism evidence="1 2">
    <name type="scientific">Racocetra persica</name>
    <dbReference type="NCBI Taxonomy" id="160502"/>
    <lineage>
        <taxon>Eukaryota</taxon>
        <taxon>Fungi</taxon>
        <taxon>Fungi incertae sedis</taxon>
        <taxon>Mucoromycota</taxon>
        <taxon>Glomeromycotina</taxon>
        <taxon>Glomeromycetes</taxon>
        <taxon>Diversisporales</taxon>
        <taxon>Gigasporaceae</taxon>
        <taxon>Racocetra</taxon>
    </lineage>
</organism>
<feature type="non-terminal residue" evidence="1">
    <location>
        <position position="1"/>
    </location>
</feature>
<protein>
    <submittedName>
        <fullName evidence="1">4641_t:CDS:1</fullName>
    </submittedName>
</protein>
<comment type="caution">
    <text evidence="1">The sequence shown here is derived from an EMBL/GenBank/DDBJ whole genome shotgun (WGS) entry which is preliminary data.</text>
</comment>
<dbReference type="Proteomes" id="UP000789920">
    <property type="component" value="Unassembled WGS sequence"/>
</dbReference>
<dbReference type="EMBL" id="CAJVQC010156912">
    <property type="protein sequence ID" value="CAG8847641.1"/>
    <property type="molecule type" value="Genomic_DNA"/>
</dbReference>
<keyword evidence="2" id="KW-1185">Reference proteome</keyword>
<accession>A0ACA9STH9</accession>
<sequence length="41" mass="4519">CSAKLNLPTTTTIFESYNASKGSIKEDLKDLINGYLEVLDI</sequence>
<evidence type="ECO:0000313" key="2">
    <source>
        <dbReference type="Proteomes" id="UP000789920"/>
    </source>
</evidence>